<dbReference type="AlphaFoldDB" id="A0A1E7QK97"/>
<dbReference type="Proteomes" id="UP000175679">
    <property type="component" value="Unassembled WGS sequence"/>
</dbReference>
<sequence length="157" mass="18210">MLELKRKLFTRFYNDLHTDEKSDTHYRFINKINGFYCGKQIRDQIRDPDVKLASINDPLKTDILRYLNCYYINRLLKAYFGEPIWYGAEVEQIIEDHIDIDSEDKELSQHIVKAVVKFIDQYQTVDHYSASTSTIASGPSTSMEEPSTIASSLSTSE</sequence>
<evidence type="ECO:0000313" key="3">
    <source>
        <dbReference type="Proteomes" id="UP000175679"/>
    </source>
</evidence>
<reference evidence="2 3" key="1">
    <citation type="submission" date="2016-09" db="EMBL/GenBank/DDBJ databases">
        <title>Genomic evidence for plant-parasitic nematodes as the earliest Wolbachia hosts.</title>
        <authorList>
            <person name="Brown A.M."/>
            <person name="Wasala S.K."/>
            <person name="Howe D.K."/>
            <person name="Peetz A.B."/>
            <person name="Zasada I.A."/>
            <person name="Denver D.R."/>
        </authorList>
    </citation>
    <scope>NUCLEOTIDE SEQUENCE [LARGE SCALE GENOMIC DNA]</scope>
    <source>
        <strain evidence="3">wPpe</strain>
    </source>
</reference>
<dbReference type="EMBL" id="MJMG01000002">
    <property type="protein sequence ID" value="OEY86873.1"/>
    <property type="molecule type" value="Genomic_DNA"/>
</dbReference>
<name>A0A1E7QK97_WOLPI</name>
<accession>A0A1E7QK97</accession>
<evidence type="ECO:0000313" key="2">
    <source>
        <dbReference type="EMBL" id="OEY86873.1"/>
    </source>
</evidence>
<protein>
    <submittedName>
        <fullName evidence="2">Uncharacterized protein</fullName>
    </submittedName>
</protein>
<comment type="caution">
    <text evidence="2">The sequence shown here is derived from an EMBL/GenBank/DDBJ whole genome shotgun (WGS) entry which is preliminary data.</text>
</comment>
<proteinExistence type="predicted"/>
<organism evidence="2 3">
    <name type="scientific">Wolbachia pipientis</name>
    <dbReference type="NCBI Taxonomy" id="955"/>
    <lineage>
        <taxon>Bacteria</taxon>
        <taxon>Pseudomonadati</taxon>
        <taxon>Pseudomonadota</taxon>
        <taxon>Alphaproteobacteria</taxon>
        <taxon>Rickettsiales</taxon>
        <taxon>Anaplasmataceae</taxon>
        <taxon>Wolbachieae</taxon>
        <taxon>Wolbachia</taxon>
    </lineage>
</organism>
<feature type="region of interest" description="Disordered" evidence="1">
    <location>
        <begin position="133"/>
        <end position="157"/>
    </location>
</feature>
<evidence type="ECO:0000256" key="1">
    <source>
        <dbReference type="SAM" id="MobiDB-lite"/>
    </source>
</evidence>
<gene>
    <name evidence="2" type="ORF">BIY23_04580</name>
</gene>
<dbReference type="RefSeq" id="WP_070064877.1">
    <property type="nucleotide sequence ID" value="NZ_MJMG01000002.1"/>
</dbReference>
<keyword evidence="3" id="KW-1185">Reference proteome</keyword>